<dbReference type="AlphaFoldDB" id="B8BS03"/>
<dbReference type="InterPro" id="IPR040450">
    <property type="entry name" value="TFIIF_beta_HTH"/>
</dbReference>
<proteinExistence type="inferred from homology"/>
<sequence>MNDGGRAKNPKRKAATSKADGGEAPDKKRRTTRASRAPVAPPSIDLVTTHVALNNCDVDTLASKLSSEDVEEVSWALNGLLKASADDGANYCLGLGGEKAIGALVKLFDEAIGWEESREDDEDYESNDKNLTPTSYHWDASSLSGKHQRWATFCRDKLASPLASSSDPNLLIDLETDARILETVISIMRNLSFVAQNLRFMAHSEDALRVLTGALYYRGYAVGGEGRTEGHNPSGGDVPLSSHHNNMCVHAISTFMNLSPLIDVTGRQYFIDRVLVETEDSKEVLATVPDQKPQGTEVVGYPSYGVAPYFGFGGMYLAKQYDTKAETIDAVPDTVVWDLVGSHVQATLAIFPALSAIMNPNDTTSVSTSASGWHRPFDLLFLPRLGPDSLEYIDPTRNVVTRVVALKLMMGYDSSIDTDLRDRSCDLLVKLTELSPSIKRRLGMAPSISGMTCNISSDRSIDGLSSSILQTGVTSSFRRMNVRLYDSLLSMISTKSGRGDAGQLATQLLANLAVVPENRAGIILSTNNSTHSLTMSQPTGVSGSTYGAVRASAAEQWMIRLPNRLAAAWEEAPEGTVLGTLTFTKGGGGGASQQPQAKRRKTSATDGGAAPSKISITIDPSLAESQSDLPVNYTLEAMSKKTPGTLHPFTRGADGGVAIHGVVSRTASAQVASDSNSAHGSDGNERYKTLLRNRLLDTSVNSKRFVQPGGVDAAAGPSKAATAAASLGKGFGGSVARFGKQMMDAQEQCKGFIIPDSKSAGPPITSVEGIRSALFEYFSKRPLWSVRELRLASGGRLPEKETRDVLRDIAHYHRIGVHKNMWELKAEYRSAAAAGGGNGAN</sequence>
<dbReference type="InterPro" id="IPR003196">
    <property type="entry name" value="TFIIF_beta"/>
</dbReference>
<dbReference type="PANTHER" id="PTHR10445">
    <property type="entry name" value="GENERAL TRANSCRIPTION FACTOR IIF SUBUNIT 2"/>
    <property type="match status" value="1"/>
</dbReference>
<evidence type="ECO:0000256" key="4">
    <source>
        <dbReference type="ARBA" id="ARBA00023125"/>
    </source>
</evidence>
<dbReference type="KEGG" id="tps:THAPSDRAFT_21004"/>
<dbReference type="SUPFAM" id="SSF46785">
    <property type="entry name" value="Winged helix' DNA-binding domain"/>
    <property type="match status" value="1"/>
</dbReference>
<dbReference type="STRING" id="35128.B8BS03"/>
<evidence type="ECO:0000256" key="1">
    <source>
        <dbReference type="ARBA" id="ARBA00004123"/>
    </source>
</evidence>
<evidence type="ECO:0000256" key="2">
    <source>
        <dbReference type="ARBA" id="ARBA00009543"/>
    </source>
</evidence>
<dbReference type="PaxDb" id="35128-Thaps21004"/>
<dbReference type="InterPro" id="IPR036388">
    <property type="entry name" value="WH-like_DNA-bd_sf"/>
</dbReference>
<feature type="region of interest" description="Disordered" evidence="7">
    <location>
        <begin position="583"/>
        <end position="613"/>
    </location>
</feature>
<evidence type="ECO:0000256" key="3">
    <source>
        <dbReference type="ARBA" id="ARBA00023015"/>
    </source>
</evidence>
<organism evidence="9 10">
    <name type="scientific">Thalassiosira pseudonana</name>
    <name type="common">Marine diatom</name>
    <name type="synonym">Cyclotella nana</name>
    <dbReference type="NCBI Taxonomy" id="35128"/>
    <lineage>
        <taxon>Eukaryota</taxon>
        <taxon>Sar</taxon>
        <taxon>Stramenopiles</taxon>
        <taxon>Ochrophyta</taxon>
        <taxon>Bacillariophyta</taxon>
        <taxon>Coscinodiscophyceae</taxon>
        <taxon>Thalassiosirophycidae</taxon>
        <taxon>Thalassiosirales</taxon>
        <taxon>Thalassiosiraceae</taxon>
        <taxon>Thalassiosira</taxon>
    </lineage>
</organism>
<dbReference type="Proteomes" id="UP000001449">
    <property type="component" value="Chromosome 1"/>
</dbReference>
<dbReference type="PANTHER" id="PTHR10445:SF0">
    <property type="entry name" value="GENERAL TRANSCRIPTION FACTOR IIF SUBUNIT 2"/>
    <property type="match status" value="1"/>
</dbReference>
<evidence type="ECO:0000259" key="8">
    <source>
        <dbReference type="Pfam" id="PF02270"/>
    </source>
</evidence>
<dbReference type="GO" id="GO:0005674">
    <property type="term" value="C:transcription factor TFIIF complex"/>
    <property type="evidence" value="ECO:0000318"/>
    <property type="project" value="GO_Central"/>
</dbReference>
<dbReference type="FunFam" id="1.10.10.10:FF:000035">
    <property type="entry name" value="General transcription factor IIF subunit 2"/>
    <property type="match status" value="1"/>
</dbReference>
<dbReference type="GeneID" id="7449072"/>
<evidence type="ECO:0000313" key="9">
    <source>
        <dbReference type="EMBL" id="EED96045.1"/>
    </source>
</evidence>
<keyword evidence="6" id="KW-0539">Nucleus</keyword>
<protein>
    <recommendedName>
        <fullName evidence="8">TFIIF beta subunit HTH domain-containing protein</fullName>
    </recommendedName>
</protein>
<dbReference type="OMA" id="RTAQSAY"/>
<name>B8BS03_THAPS</name>
<comment type="similarity">
    <text evidence="2">Belongs to the TFIIF beta subunit family.</text>
</comment>
<dbReference type="InterPro" id="IPR036390">
    <property type="entry name" value="WH_DNA-bd_sf"/>
</dbReference>
<feature type="domain" description="TFIIF beta subunit HTH" evidence="8">
    <location>
        <begin position="770"/>
        <end position="829"/>
    </location>
</feature>
<evidence type="ECO:0000256" key="5">
    <source>
        <dbReference type="ARBA" id="ARBA00023163"/>
    </source>
</evidence>
<evidence type="ECO:0000313" key="10">
    <source>
        <dbReference type="Proteomes" id="UP000001449"/>
    </source>
</evidence>
<reference evidence="9 10" key="1">
    <citation type="journal article" date="2004" name="Science">
        <title>The genome of the diatom Thalassiosira pseudonana: ecology, evolution, and metabolism.</title>
        <authorList>
            <person name="Armbrust E.V."/>
            <person name="Berges J.A."/>
            <person name="Bowler C."/>
            <person name="Green B.R."/>
            <person name="Martinez D."/>
            <person name="Putnam N.H."/>
            <person name="Zhou S."/>
            <person name="Allen A.E."/>
            <person name="Apt K.E."/>
            <person name="Bechner M."/>
            <person name="Brzezinski M.A."/>
            <person name="Chaal B.K."/>
            <person name="Chiovitti A."/>
            <person name="Davis A.K."/>
            <person name="Demarest M.S."/>
            <person name="Detter J.C."/>
            <person name="Glavina T."/>
            <person name="Goodstein D."/>
            <person name="Hadi M.Z."/>
            <person name="Hellsten U."/>
            <person name="Hildebrand M."/>
            <person name="Jenkins B.D."/>
            <person name="Jurka J."/>
            <person name="Kapitonov V.V."/>
            <person name="Kroger N."/>
            <person name="Lau W.W."/>
            <person name="Lane T.W."/>
            <person name="Larimer F.W."/>
            <person name="Lippmeier J.C."/>
            <person name="Lucas S."/>
            <person name="Medina M."/>
            <person name="Montsant A."/>
            <person name="Obornik M."/>
            <person name="Parker M.S."/>
            <person name="Palenik B."/>
            <person name="Pazour G.J."/>
            <person name="Richardson P.M."/>
            <person name="Rynearson T.A."/>
            <person name="Saito M.A."/>
            <person name="Schwartz D.C."/>
            <person name="Thamatrakoln K."/>
            <person name="Valentin K."/>
            <person name="Vardi A."/>
            <person name="Wilkerson F.P."/>
            <person name="Rokhsar D.S."/>
        </authorList>
    </citation>
    <scope>NUCLEOTIDE SEQUENCE [LARGE SCALE GENOMIC DNA]</scope>
    <source>
        <strain evidence="9 10">CCMP1335</strain>
    </source>
</reference>
<accession>B8BS03</accession>
<comment type="subcellular location">
    <subcellularLocation>
        <location evidence="1">Nucleus</location>
    </subcellularLocation>
</comment>
<keyword evidence="5" id="KW-0804">Transcription</keyword>
<dbReference type="Pfam" id="PF02270">
    <property type="entry name" value="TFIIF_beta"/>
    <property type="match status" value="1"/>
</dbReference>
<dbReference type="GO" id="GO:0003677">
    <property type="term" value="F:DNA binding"/>
    <property type="evidence" value="ECO:0007669"/>
    <property type="project" value="UniProtKB-KW"/>
</dbReference>
<dbReference type="Gene3D" id="1.10.10.10">
    <property type="entry name" value="Winged helix-like DNA-binding domain superfamily/Winged helix DNA-binding domain"/>
    <property type="match status" value="1"/>
</dbReference>
<keyword evidence="3" id="KW-0805">Transcription regulation</keyword>
<evidence type="ECO:0000256" key="7">
    <source>
        <dbReference type="SAM" id="MobiDB-lite"/>
    </source>
</evidence>
<evidence type="ECO:0000256" key="6">
    <source>
        <dbReference type="ARBA" id="ARBA00023242"/>
    </source>
</evidence>
<dbReference type="GO" id="GO:0006367">
    <property type="term" value="P:transcription initiation at RNA polymerase II promoter"/>
    <property type="evidence" value="ECO:0000318"/>
    <property type="project" value="GO_Central"/>
</dbReference>
<gene>
    <name evidence="9" type="ORF">THAPSDRAFT_21004</name>
</gene>
<dbReference type="SUPFAM" id="SSF50916">
    <property type="entry name" value="Rap30/74 interaction domains"/>
    <property type="match status" value="1"/>
</dbReference>
<dbReference type="InterPro" id="IPR011039">
    <property type="entry name" value="TFIIF_interaction"/>
</dbReference>
<keyword evidence="4" id="KW-0238">DNA-binding</keyword>
<reference evidence="9 10" key="2">
    <citation type="journal article" date="2008" name="Nature">
        <title>The Phaeodactylum genome reveals the evolutionary history of diatom genomes.</title>
        <authorList>
            <person name="Bowler C."/>
            <person name="Allen A.E."/>
            <person name="Badger J.H."/>
            <person name="Grimwood J."/>
            <person name="Jabbari K."/>
            <person name="Kuo A."/>
            <person name="Maheswari U."/>
            <person name="Martens C."/>
            <person name="Maumus F."/>
            <person name="Otillar R.P."/>
            <person name="Rayko E."/>
            <person name="Salamov A."/>
            <person name="Vandepoele K."/>
            <person name="Beszteri B."/>
            <person name="Gruber A."/>
            <person name="Heijde M."/>
            <person name="Katinka M."/>
            <person name="Mock T."/>
            <person name="Valentin K."/>
            <person name="Verret F."/>
            <person name="Berges J.A."/>
            <person name="Brownlee C."/>
            <person name="Cadoret J.P."/>
            <person name="Chiovitti A."/>
            <person name="Choi C.J."/>
            <person name="Coesel S."/>
            <person name="De Martino A."/>
            <person name="Detter J.C."/>
            <person name="Durkin C."/>
            <person name="Falciatore A."/>
            <person name="Fournet J."/>
            <person name="Haruta M."/>
            <person name="Huysman M.J."/>
            <person name="Jenkins B.D."/>
            <person name="Jiroutova K."/>
            <person name="Jorgensen R.E."/>
            <person name="Joubert Y."/>
            <person name="Kaplan A."/>
            <person name="Kroger N."/>
            <person name="Kroth P.G."/>
            <person name="La Roche J."/>
            <person name="Lindquist E."/>
            <person name="Lommer M."/>
            <person name="Martin-Jezequel V."/>
            <person name="Lopez P.J."/>
            <person name="Lucas S."/>
            <person name="Mangogna M."/>
            <person name="McGinnis K."/>
            <person name="Medlin L.K."/>
            <person name="Montsant A."/>
            <person name="Oudot-Le Secq M.P."/>
            <person name="Napoli C."/>
            <person name="Obornik M."/>
            <person name="Parker M.S."/>
            <person name="Petit J.L."/>
            <person name="Porcel B.M."/>
            <person name="Poulsen N."/>
            <person name="Robison M."/>
            <person name="Rychlewski L."/>
            <person name="Rynearson T.A."/>
            <person name="Schmutz J."/>
            <person name="Shapiro H."/>
            <person name="Siaut M."/>
            <person name="Stanley M."/>
            <person name="Sussman M.R."/>
            <person name="Taylor A.R."/>
            <person name="Vardi A."/>
            <person name="von Dassow P."/>
            <person name="Vyverman W."/>
            <person name="Willis A."/>
            <person name="Wyrwicz L.S."/>
            <person name="Rokhsar D.S."/>
            <person name="Weissenbach J."/>
            <person name="Armbrust E.V."/>
            <person name="Green B.R."/>
            <person name="Van de Peer Y."/>
            <person name="Grigoriev I.V."/>
        </authorList>
    </citation>
    <scope>NUCLEOTIDE SEQUENCE [LARGE SCALE GENOMIC DNA]</scope>
    <source>
        <strain evidence="9 10">CCMP1335</strain>
    </source>
</reference>
<dbReference type="InParanoid" id="B8BS03"/>
<dbReference type="HOGENOM" id="CLU_338472_0_0_1"/>
<keyword evidence="10" id="KW-1185">Reference proteome</keyword>
<dbReference type="EMBL" id="CM000638">
    <property type="protein sequence ID" value="EED96045.1"/>
    <property type="molecule type" value="Genomic_DNA"/>
</dbReference>
<feature type="region of interest" description="Disordered" evidence="7">
    <location>
        <begin position="1"/>
        <end position="43"/>
    </location>
</feature>
<dbReference type="RefSeq" id="XP_002286404.1">
    <property type="nucleotide sequence ID" value="XM_002286368.1"/>
</dbReference>
<dbReference type="eggNOG" id="ENOG502SQ0F">
    <property type="taxonomic scope" value="Eukaryota"/>
</dbReference>